<evidence type="ECO:0000256" key="2">
    <source>
        <dbReference type="ARBA" id="ARBA00004496"/>
    </source>
</evidence>
<dbReference type="InterPro" id="IPR038744">
    <property type="entry name" value="Hri1_N"/>
</dbReference>
<evidence type="ECO:0000313" key="8">
    <source>
        <dbReference type="Proteomes" id="UP000038830"/>
    </source>
</evidence>
<dbReference type="InterPro" id="IPR031818">
    <property type="entry name" value="Hri1"/>
</dbReference>
<organism evidence="7 8">
    <name type="scientific">Cyberlindnera jadinii (strain ATCC 18201 / CBS 1600 / BCRC 20928 / JCM 3617 / NBRC 0987 / NRRL Y-1542)</name>
    <name type="common">Torula yeast</name>
    <name type="synonym">Candida utilis</name>
    <dbReference type="NCBI Taxonomy" id="983966"/>
    <lineage>
        <taxon>Eukaryota</taxon>
        <taxon>Fungi</taxon>
        <taxon>Dikarya</taxon>
        <taxon>Ascomycota</taxon>
        <taxon>Saccharomycotina</taxon>
        <taxon>Saccharomycetes</taxon>
        <taxon>Phaffomycetales</taxon>
        <taxon>Phaffomycetaceae</taxon>
        <taxon>Cyberlindnera</taxon>
    </lineage>
</organism>
<dbReference type="GO" id="GO:0005634">
    <property type="term" value="C:nucleus"/>
    <property type="evidence" value="ECO:0007669"/>
    <property type="project" value="UniProtKB-SubCell"/>
</dbReference>
<sequence length="233" mass="26401">MPFASTRISLQWPPEPAEETTDTLVLTSHDLHFVDIRITKPLPAPTSTDNDSHIDWIITGIENPLEGTTKVEFKHEINSHLKLNTGEAFDIGDFHDAPNGDRSETGIMENWNTGKMSPYEEIWRSIDPNVSTPENYVRELKKESEAACVVYKLAEKESEWLGQMVRIGSFAQGAILNRSTNKVSCVRWFLKEGQWQVVFQNGKEVSKIPNGDDKLGAVVELENLRWKVIESSF</sequence>
<dbReference type="Gene3D" id="2.40.128.320">
    <property type="entry name" value="Protein HRI1, N-terminal domain"/>
    <property type="match status" value="1"/>
</dbReference>
<protein>
    <recommendedName>
        <fullName evidence="4">Protein HRI1</fullName>
    </recommendedName>
</protein>
<dbReference type="Pfam" id="PF16815">
    <property type="entry name" value="HRI1"/>
    <property type="match status" value="1"/>
</dbReference>
<proteinExistence type="inferred from homology"/>
<dbReference type="CDD" id="cd11692">
    <property type="entry name" value="HRI1_N_like"/>
    <property type="match status" value="1"/>
</dbReference>
<dbReference type="CDD" id="cd11693">
    <property type="entry name" value="HRI1_C_like"/>
    <property type="match status" value="1"/>
</dbReference>
<evidence type="ECO:0000313" key="7">
    <source>
        <dbReference type="EMBL" id="CEP20441.1"/>
    </source>
</evidence>
<dbReference type="Proteomes" id="UP000038830">
    <property type="component" value="Unassembled WGS sequence"/>
</dbReference>
<comment type="similarity">
    <text evidence="3">Belongs to the HRI1 family.</text>
</comment>
<reference evidence="8" key="1">
    <citation type="journal article" date="2015" name="J. Biotechnol.">
        <title>The structure of the Cyberlindnera jadinii genome and its relation to Candida utilis analyzed by the occurrence of single nucleotide polymorphisms.</title>
        <authorList>
            <person name="Rupp O."/>
            <person name="Brinkrolf K."/>
            <person name="Buerth C."/>
            <person name="Kunigo M."/>
            <person name="Schneider J."/>
            <person name="Jaenicke S."/>
            <person name="Goesmann A."/>
            <person name="Puehler A."/>
            <person name="Jaeger K.-E."/>
            <person name="Ernst J.F."/>
        </authorList>
    </citation>
    <scope>NUCLEOTIDE SEQUENCE [LARGE SCALE GENOMIC DNA]</scope>
    <source>
        <strain evidence="8">ATCC 18201 / CBS 1600 / BCRC 20928 / JCM 3617 / NBRC 0987 / NRRL Y-1542</strain>
    </source>
</reference>
<dbReference type="EMBL" id="CDQK01000001">
    <property type="protein sequence ID" value="CEP20441.1"/>
    <property type="molecule type" value="Genomic_DNA"/>
</dbReference>
<comment type="subcellular location">
    <subcellularLocation>
        <location evidence="2">Cytoplasm</location>
    </subcellularLocation>
    <subcellularLocation>
        <location evidence="1">Nucleus</location>
    </subcellularLocation>
</comment>
<name>A0A0H5BYL0_CYBJN</name>
<dbReference type="Gene3D" id="2.40.128.310">
    <property type="entry name" value="Protein HRI1, C-terminal domain"/>
    <property type="match status" value="1"/>
</dbReference>
<gene>
    <name evidence="7" type="ORF">BN1211_0306</name>
</gene>
<dbReference type="InterPro" id="IPR043047">
    <property type="entry name" value="Hri1_N_sf"/>
</dbReference>
<evidence type="ECO:0000256" key="3">
    <source>
        <dbReference type="ARBA" id="ARBA00005229"/>
    </source>
</evidence>
<dbReference type="GO" id="GO:0005737">
    <property type="term" value="C:cytoplasm"/>
    <property type="evidence" value="ECO:0007669"/>
    <property type="project" value="UniProtKB-SubCell"/>
</dbReference>
<evidence type="ECO:0000256" key="4">
    <source>
        <dbReference type="ARBA" id="ARBA00017063"/>
    </source>
</evidence>
<evidence type="ECO:0000256" key="5">
    <source>
        <dbReference type="ARBA" id="ARBA00022490"/>
    </source>
</evidence>
<keyword evidence="6" id="KW-0539">Nucleus</keyword>
<dbReference type="AlphaFoldDB" id="A0A0H5BYL0"/>
<evidence type="ECO:0000256" key="6">
    <source>
        <dbReference type="ARBA" id="ARBA00023242"/>
    </source>
</evidence>
<evidence type="ECO:0000256" key="1">
    <source>
        <dbReference type="ARBA" id="ARBA00004123"/>
    </source>
</evidence>
<keyword evidence="5" id="KW-0963">Cytoplasm</keyword>
<accession>A0A0H5BYL0</accession>